<dbReference type="STRING" id="139723.A0A182MPJ3"/>
<evidence type="ECO:0008006" key="3">
    <source>
        <dbReference type="Google" id="ProtNLM"/>
    </source>
</evidence>
<evidence type="ECO:0000313" key="2">
    <source>
        <dbReference type="Proteomes" id="UP000075883"/>
    </source>
</evidence>
<protein>
    <recommendedName>
        <fullName evidence="3">Dynein heavy chain tail domain-containing protein</fullName>
    </recommendedName>
</protein>
<organism evidence="1 2">
    <name type="scientific">Anopheles culicifacies</name>
    <dbReference type="NCBI Taxonomy" id="139723"/>
    <lineage>
        <taxon>Eukaryota</taxon>
        <taxon>Metazoa</taxon>
        <taxon>Ecdysozoa</taxon>
        <taxon>Arthropoda</taxon>
        <taxon>Hexapoda</taxon>
        <taxon>Insecta</taxon>
        <taxon>Pterygota</taxon>
        <taxon>Neoptera</taxon>
        <taxon>Endopterygota</taxon>
        <taxon>Diptera</taxon>
        <taxon>Nematocera</taxon>
        <taxon>Culicoidea</taxon>
        <taxon>Culicidae</taxon>
        <taxon>Anophelinae</taxon>
        <taxon>Anopheles</taxon>
        <taxon>culicifacies species complex</taxon>
    </lineage>
</organism>
<dbReference type="Proteomes" id="UP000075883">
    <property type="component" value="Unassembled WGS sequence"/>
</dbReference>
<dbReference type="EMBL" id="AXCM01003407">
    <property type="status" value="NOT_ANNOTATED_CDS"/>
    <property type="molecule type" value="Genomic_DNA"/>
</dbReference>
<proteinExistence type="predicted"/>
<dbReference type="VEuPathDB" id="VectorBase:ACUA023217"/>
<reference evidence="2" key="1">
    <citation type="submission" date="2013-09" db="EMBL/GenBank/DDBJ databases">
        <title>The Genome Sequence of Anopheles culicifacies species A.</title>
        <authorList>
            <consortium name="The Broad Institute Genomics Platform"/>
            <person name="Neafsey D.E."/>
            <person name="Besansky N."/>
            <person name="Howell P."/>
            <person name="Walton C."/>
            <person name="Young S.K."/>
            <person name="Zeng Q."/>
            <person name="Gargeya S."/>
            <person name="Fitzgerald M."/>
            <person name="Haas B."/>
            <person name="Abouelleil A."/>
            <person name="Allen A.W."/>
            <person name="Alvarado L."/>
            <person name="Arachchi H.M."/>
            <person name="Berlin A.M."/>
            <person name="Chapman S.B."/>
            <person name="Gainer-Dewar J."/>
            <person name="Goldberg J."/>
            <person name="Griggs A."/>
            <person name="Gujja S."/>
            <person name="Hansen M."/>
            <person name="Howarth C."/>
            <person name="Imamovic A."/>
            <person name="Ireland A."/>
            <person name="Larimer J."/>
            <person name="McCowan C."/>
            <person name="Murphy C."/>
            <person name="Pearson M."/>
            <person name="Poon T.W."/>
            <person name="Priest M."/>
            <person name="Roberts A."/>
            <person name="Saif S."/>
            <person name="Shea T."/>
            <person name="Sisk P."/>
            <person name="Sykes S."/>
            <person name="Wortman J."/>
            <person name="Nusbaum C."/>
            <person name="Birren B."/>
        </authorList>
    </citation>
    <scope>NUCLEOTIDE SEQUENCE [LARGE SCALE GENOMIC DNA]</scope>
    <source>
        <strain evidence="2">A-37</strain>
    </source>
</reference>
<dbReference type="AlphaFoldDB" id="A0A182MPJ3"/>
<sequence length="189" mass="21685">MAEEKKKKEEKEEDPCSAFVGRYVIKTMRLKDEKWQKLIGNEELRTIVMDWVMHPAVMKLFITLNNAGALVPTYHFPNNAKGKICYYVKISEMTLDVGKIREQLIYGDLTPNPIDDLSILVDEIFYPMINNPQNQEGWPTAIVKDIDNHVQELRNIISEVKGNIINQTLLPMPIAIDNIMQVGEEVLEG</sequence>
<evidence type="ECO:0000313" key="1">
    <source>
        <dbReference type="EnsemblMetazoa" id="ACUA023217-PA"/>
    </source>
</evidence>
<keyword evidence="2" id="KW-1185">Reference proteome</keyword>
<name>A0A182MPJ3_9DIPT</name>
<dbReference type="EnsemblMetazoa" id="ACUA023217-RA">
    <property type="protein sequence ID" value="ACUA023217-PA"/>
    <property type="gene ID" value="ACUA023217"/>
</dbReference>
<accession>A0A182MPJ3</accession>
<reference evidence="1" key="2">
    <citation type="submission" date="2020-05" db="UniProtKB">
        <authorList>
            <consortium name="EnsemblMetazoa"/>
        </authorList>
    </citation>
    <scope>IDENTIFICATION</scope>
    <source>
        <strain evidence="1">A-37</strain>
    </source>
</reference>